<dbReference type="GO" id="GO:0005886">
    <property type="term" value="C:plasma membrane"/>
    <property type="evidence" value="ECO:0007669"/>
    <property type="project" value="UniProtKB-SubCell"/>
</dbReference>
<evidence type="ECO:0000256" key="3">
    <source>
        <dbReference type="ARBA" id="ARBA00022448"/>
    </source>
</evidence>
<comment type="subcellular location">
    <subcellularLocation>
        <location evidence="1">Cell membrane</location>
        <topology evidence="1">Multi-pass membrane protein</topology>
    </subcellularLocation>
</comment>
<keyword evidence="5 8" id="KW-0812">Transmembrane</keyword>
<feature type="transmembrane region" description="Helical" evidence="8">
    <location>
        <begin position="284"/>
        <end position="303"/>
    </location>
</feature>
<evidence type="ECO:0000256" key="5">
    <source>
        <dbReference type="ARBA" id="ARBA00022692"/>
    </source>
</evidence>
<comment type="similarity">
    <text evidence="2">Belongs to the autoinducer-2 exporter (AI-2E) (TC 2.A.86) family.</text>
</comment>
<feature type="transmembrane region" description="Helical" evidence="8">
    <location>
        <begin position="164"/>
        <end position="186"/>
    </location>
</feature>
<dbReference type="AlphaFoldDB" id="A0A1M5U1Y3"/>
<evidence type="ECO:0000256" key="1">
    <source>
        <dbReference type="ARBA" id="ARBA00004651"/>
    </source>
</evidence>
<feature type="transmembrane region" description="Helical" evidence="8">
    <location>
        <begin position="222"/>
        <end position="244"/>
    </location>
</feature>
<gene>
    <name evidence="9" type="ORF">SAMN05444169_8121</name>
</gene>
<dbReference type="RefSeq" id="WP_244567732.1">
    <property type="nucleotide sequence ID" value="NZ_LT670818.1"/>
</dbReference>
<evidence type="ECO:0000256" key="6">
    <source>
        <dbReference type="ARBA" id="ARBA00022989"/>
    </source>
</evidence>
<dbReference type="Proteomes" id="UP000190675">
    <property type="component" value="Chromosome I"/>
</dbReference>
<evidence type="ECO:0000256" key="4">
    <source>
        <dbReference type="ARBA" id="ARBA00022475"/>
    </source>
</evidence>
<feature type="transmembrane region" description="Helical" evidence="8">
    <location>
        <begin position="21"/>
        <end position="39"/>
    </location>
</feature>
<feature type="transmembrane region" description="Helical" evidence="8">
    <location>
        <begin position="75"/>
        <end position="95"/>
    </location>
</feature>
<proteinExistence type="inferred from homology"/>
<keyword evidence="6 8" id="KW-1133">Transmembrane helix</keyword>
<dbReference type="EMBL" id="LT670818">
    <property type="protein sequence ID" value="SHH56856.1"/>
    <property type="molecule type" value="Genomic_DNA"/>
</dbReference>
<organism evidence="9 10">
    <name type="scientific">Bradyrhizobium erythrophlei</name>
    <dbReference type="NCBI Taxonomy" id="1437360"/>
    <lineage>
        <taxon>Bacteria</taxon>
        <taxon>Pseudomonadati</taxon>
        <taxon>Pseudomonadota</taxon>
        <taxon>Alphaproteobacteria</taxon>
        <taxon>Hyphomicrobiales</taxon>
        <taxon>Nitrobacteraceae</taxon>
        <taxon>Bradyrhizobium</taxon>
    </lineage>
</organism>
<dbReference type="Pfam" id="PF01594">
    <property type="entry name" value="AI-2E_transport"/>
    <property type="match status" value="1"/>
</dbReference>
<feature type="transmembrane region" description="Helical" evidence="8">
    <location>
        <begin position="45"/>
        <end position="63"/>
    </location>
</feature>
<reference evidence="9 10" key="1">
    <citation type="submission" date="2016-11" db="EMBL/GenBank/DDBJ databases">
        <authorList>
            <person name="Jaros S."/>
            <person name="Januszkiewicz K."/>
            <person name="Wedrychowicz H."/>
        </authorList>
    </citation>
    <scope>NUCLEOTIDE SEQUENCE [LARGE SCALE GENOMIC DNA]</scope>
    <source>
        <strain evidence="9 10">GAS242</strain>
    </source>
</reference>
<evidence type="ECO:0000313" key="9">
    <source>
        <dbReference type="EMBL" id="SHH56856.1"/>
    </source>
</evidence>
<evidence type="ECO:0000256" key="2">
    <source>
        <dbReference type="ARBA" id="ARBA00009773"/>
    </source>
</evidence>
<keyword evidence="7 8" id="KW-0472">Membrane</keyword>
<evidence type="ECO:0000256" key="8">
    <source>
        <dbReference type="SAM" id="Phobius"/>
    </source>
</evidence>
<sequence>MTKEHKIDTETEKLNETVIGLAIRLSFLGVILFLTLSIISPFLETIAWSVVWAVALYPVFDLITKLLGGRRRLAAALITILLLLIVFGPVTWLGLDLVDVPRMIYARLDSGALSVPPPIESVKNWPLIGEPLFQFWELASTNLSAALVKIAPHLKPLGGTLLGAAGNVGTAILQFLASVIIAGFLFSPGPKLVETVAVFLNRRVSRRGNEFMQLAGATIRNVSQGVIGVSLLQALLAGIGLMAVGVPGASLIAFGVLILGIIQIGPSVIIVPVIIWSWMTMETLTALIFTAYMVPVNLIDNILRPIIFARGLKTPMLVIIVGVIGGTLSNGIIGLFVGPIVLAVAWDLLVAFVRGDDTGST</sequence>
<keyword evidence="3" id="KW-0813">Transport</keyword>
<feature type="transmembrane region" description="Helical" evidence="8">
    <location>
        <begin position="251"/>
        <end position="278"/>
    </location>
</feature>
<dbReference type="PANTHER" id="PTHR21716:SF67">
    <property type="entry name" value="TRANSPORT PROTEIN YDIK-RELATED"/>
    <property type="match status" value="1"/>
</dbReference>
<evidence type="ECO:0000256" key="7">
    <source>
        <dbReference type="ARBA" id="ARBA00023136"/>
    </source>
</evidence>
<dbReference type="PANTHER" id="PTHR21716">
    <property type="entry name" value="TRANSMEMBRANE PROTEIN"/>
    <property type="match status" value="1"/>
</dbReference>
<protein>
    <submittedName>
        <fullName evidence="9">Predicted PurR-regulated permease PerM</fullName>
    </submittedName>
</protein>
<accession>A0A1M5U1Y3</accession>
<dbReference type="InterPro" id="IPR002549">
    <property type="entry name" value="AI-2E-like"/>
</dbReference>
<evidence type="ECO:0000313" key="10">
    <source>
        <dbReference type="Proteomes" id="UP000190675"/>
    </source>
</evidence>
<keyword evidence="4" id="KW-1003">Cell membrane</keyword>
<feature type="transmembrane region" description="Helical" evidence="8">
    <location>
        <begin position="315"/>
        <end position="346"/>
    </location>
</feature>
<name>A0A1M5U1Y3_9BRAD</name>